<dbReference type="SUPFAM" id="SSF55816">
    <property type="entry name" value="5'-nucleotidase (syn. UDP-sugar hydrolase), C-terminal domain"/>
    <property type="match status" value="1"/>
</dbReference>
<dbReference type="GeneID" id="8229869"/>
<dbReference type="Pfam" id="PF00149">
    <property type="entry name" value="Metallophos"/>
    <property type="match status" value="1"/>
</dbReference>
<evidence type="ECO:0000256" key="3">
    <source>
        <dbReference type="RuleBase" id="RU362119"/>
    </source>
</evidence>
<feature type="domain" description="Calcineurin-like phosphoesterase" evidence="5">
    <location>
        <begin position="25"/>
        <end position="210"/>
    </location>
</feature>
<sequence length="585" mass="65427">MSIYEVRQAGKRTLETLSGYSDTMVGGAARFSTAMKTFNYLNPLVLFSGDIFSPSMLSTVTKGEQMVAVLNELNTQCAVFGNHDFDFGLEILSQYVKDTNFPWLMSNVIDNETGKPLGDGKISHTIDWQGQRIGIIGLVEKEWLDTLPTINPEQITFIDFVEAGRKLATELKNEGCNYVIALTHMRTPNDVKLAENVNNIDLILGGHDHVFEVKNVNNKYIVKSGTDFRQFSKITLNFGKTVDVNVDEISVTKKYAQDPAMLKHLEKYSGVFEGKLQEVLGTFTVSLDGRFDSIRKRETNLGNWVCDVVLAATNADCVILNSGTFRSDAVHPAGNFTLGDLVHVIPMMDLLVLLSVTGEQLLLALENGVSSYPKLEGRFPQVAGLSFGFDPEKPPYSRVDPLLVRVGDEYLDLKSTYRLATKTYLYQGCDGYDILKEAELLVDEERTPDLGLAIRNHFQAINMRLGKTGRHSKHRQSLVTLSRRHSLVKTLDAGDGPPVLRDNNHKVSVSPPKNHVNNSTSPNSSPTNRQTTTRRASFDDLEQESCELTPKVEGRIIVLNEEKRKELMEQREKFQNCVIIETEEV</sequence>
<proteinExistence type="inferred from homology"/>
<dbReference type="Proteomes" id="UP000009046">
    <property type="component" value="Unassembled WGS sequence"/>
</dbReference>
<dbReference type="VEuPathDB" id="VectorBase:PHUM228730"/>
<dbReference type="PRINTS" id="PR01607">
    <property type="entry name" value="APYRASEFAMLY"/>
</dbReference>
<evidence type="ECO:0000313" key="8">
    <source>
        <dbReference type="EnsemblMetazoa" id="PHUM228730-PA"/>
    </source>
</evidence>
<dbReference type="GO" id="GO:0009166">
    <property type="term" value="P:nucleotide catabolic process"/>
    <property type="evidence" value="ECO:0007669"/>
    <property type="project" value="InterPro"/>
</dbReference>
<dbReference type="InterPro" id="IPR041821">
    <property type="entry name" value="CG11883_N"/>
</dbReference>
<dbReference type="CTD" id="8229869"/>
<dbReference type="PANTHER" id="PTHR11575:SF48">
    <property type="entry name" value="5'-NUCLEOTIDASE"/>
    <property type="match status" value="1"/>
</dbReference>
<keyword evidence="3" id="KW-0547">Nucleotide-binding</keyword>
<dbReference type="KEGG" id="phu:Phum_PHUM228730"/>
<dbReference type="SUPFAM" id="SSF56300">
    <property type="entry name" value="Metallo-dependent phosphatases"/>
    <property type="match status" value="1"/>
</dbReference>
<dbReference type="STRING" id="121224.E0VIL0"/>
<evidence type="ECO:0000259" key="6">
    <source>
        <dbReference type="Pfam" id="PF02872"/>
    </source>
</evidence>
<gene>
    <name evidence="8" type="primary">8229869</name>
    <name evidence="7" type="ORF">Phum_PHUM228730</name>
</gene>
<organism>
    <name type="scientific">Pediculus humanus subsp. corporis</name>
    <name type="common">Body louse</name>
    <dbReference type="NCBI Taxonomy" id="121224"/>
    <lineage>
        <taxon>Eukaryota</taxon>
        <taxon>Metazoa</taxon>
        <taxon>Ecdysozoa</taxon>
        <taxon>Arthropoda</taxon>
        <taxon>Hexapoda</taxon>
        <taxon>Insecta</taxon>
        <taxon>Pterygota</taxon>
        <taxon>Neoptera</taxon>
        <taxon>Paraneoptera</taxon>
        <taxon>Psocodea</taxon>
        <taxon>Troctomorpha</taxon>
        <taxon>Phthiraptera</taxon>
        <taxon>Anoplura</taxon>
        <taxon>Pediculidae</taxon>
        <taxon>Pediculus</taxon>
    </lineage>
</organism>
<dbReference type="Gene3D" id="3.90.780.10">
    <property type="entry name" value="5'-Nucleotidase, C-terminal domain"/>
    <property type="match status" value="1"/>
</dbReference>
<dbReference type="eggNOG" id="KOG4419">
    <property type="taxonomic scope" value="Eukaryota"/>
</dbReference>
<dbReference type="HOGENOM" id="CLU_005854_7_2_1"/>
<reference evidence="7" key="1">
    <citation type="submission" date="2007-04" db="EMBL/GenBank/DDBJ databases">
        <title>Annotation of Pediculus humanus corporis strain USDA.</title>
        <authorList>
            <person name="Kirkness E."/>
            <person name="Hannick L."/>
            <person name="Hass B."/>
            <person name="Bruggner R."/>
            <person name="Lawson D."/>
            <person name="Bidwell S."/>
            <person name="Joardar V."/>
            <person name="Caler E."/>
            <person name="Walenz B."/>
            <person name="Inman J."/>
            <person name="Schobel S."/>
            <person name="Galinsky K."/>
            <person name="Amedeo P."/>
            <person name="Strausberg R."/>
        </authorList>
    </citation>
    <scope>NUCLEOTIDE SEQUENCE</scope>
    <source>
        <strain evidence="7">USDA</strain>
    </source>
</reference>
<name>E0VIL0_PEDHC</name>
<dbReference type="Pfam" id="PF02872">
    <property type="entry name" value="5_nucleotid_C"/>
    <property type="match status" value="1"/>
</dbReference>
<dbReference type="EMBL" id="DS235200">
    <property type="protein sequence ID" value="EEB13216.1"/>
    <property type="molecule type" value="Genomic_DNA"/>
</dbReference>
<dbReference type="Gene3D" id="3.60.21.10">
    <property type="match status" value="1"/>
</dbReference>
<reference evidence="8" key="3">
    <citation type="submission" date="2021-02" db="UniProtKB">
        <authorList>
            <consortium name="EnsemblMetazoa"/>
        </authorList>
    </citation>
    <scope>IDENTIFICATION</scope>
    <source>
        <strain evidence="8">USDA</strain>
    </source>
</reference>
<evidence type="ECO:0000259" key="5">
    <source>
        <dbReference type="Pfam" id="PF00149"/>
    </source>
</evidence>
<dbReference type="RefSeq" id="XP_002425954.1">
    <property type="nucleotide sequence ID" value="XM_002425909.1"/>
</dbReference>
<feature type="compositionally biased region" description="Low complexity" evidence="4">
    <location>
        <begin position="517"/>
        <end position="535"/>
    </location>
</feature>
<keyword evidence="2" id="KW-0732">Signal</keyword>
<accession>E0VIL0</accession>
<dbReference type="EC" id="3.1.3.5" evidence="7"/>
<dbReference type="InterPro" id="IPR006179">
    <property type="entry name" value="5_nucleotidase/apyrase"/>
</dbReference>
<reference evidence="7" key="2">
    <citation type="submission" date="2007-04" db="EMBL/GenBank/DDBJ databases">
        <title>The genome of the human body louse.</title>
        <authorList>
            <consortium name="The Human Body Louse Genome Consortium"/>
            <person name="Kirkness E."/>
            <person name="Walenz B."/>
            <person name="Hass B."/>
            <person name="Bruggner R."/>
            <person name="Strausberg R."/>
        </authorList>
    </citation>
    <scope>NUCLEOTIDE SEQUENCE</scope>
    <source>
        <strain evidence="7">USDA</strain>
    </source>
</reference>
<dbReference type="InterPro" id="IPR004843">
    <property type="entry name" value="Calcineurin-like_PHP"/>
</dbReference>
<dbReference type="EnsemblMetazoa" id="PHUM228730-RA">
    <property type="protein sequence ID" value="PHUM228730-PA"/>
    <property type="gene ID" value="PHUM228730"/>
</dbReference>
<keyword evidence="9" id="KW-1185">Reference proteome</keyword>
<dbReference type="GO" id="GO:0008253">
    <property type="term" value="F:5'-nucleotidase activity"/>
    <property type="evidence" value="ECO:0007669"/>
    <property type="project" value="UniProtKB-EC"/>
</dbReference>
<dbReference type="OrthoDB" id="10252235at2759"/>
<evidence type="ECO:0000256" key="2">
    <source>
        <dbReference type="ARBA" id="ARBA00022729"/>
    </source>
</evidence>
<evidence type="ECO:0000256" key="4">
    <source>
        <dbReference type="SAM" id="MobiDB-lite"/>
    </source>
</evidence>
<dbReference type="InterPro" id="IPR008334">
    <property type="entry name" value="5'-Nucleotdase_C"/>
</dbReference>
<dbReference type="FunCoup" id="E0VIL0">
    <property type="interactions" value="116"/>
</dbReference>
<dbReference type="GO" id="GO:0000166">
    <property type="term" value="F:nucleotide binding"/>
    <property type="evidence" value="ECO:0007669"/>
    <property type="project" value="UniProtKB-KW"/>
</dbReference>
<dbReference type="OMA" id="GETWYDF"/>
<keyword evidence="3 7" id="KW-0378">Hydrolase</keyword>
<evidence type="ECO:0000313" key="9">
    <source>
        <dbReference type="Proteomes" id="UP000009046"/>
    </source>
</evidence>
<dbReference type="InParanoid" id="E0VIL0"/>
<evidence type="ECO:0000256" key="1">
    <source>
        <dbReference type="ARBA" id="ARBA00006654"/>
    </source>
</evidence>
<feature type="domain" description="5'-Nucleotidase C-terminal" evidence="6">
    <location>
        <begin position="280"/>
        <end position="437"/>
    </location>
</feature>
<evidence type="ECO:0000313" key="7">
    <source>
        <dbReference type="EMBL" id="EEB13216.1"/>
    </source>
</evidence>
<dbReference type="AlphaFoldDB" id="E0VIL0"/>
<protein>
    <submittedName>
        <fullName evidence="7">2,3-cyclic-nucleotide 2-phosphodiesterase, putative</fullName>
        <ecNumber evidence="7">3.1.3.5</ecNumber>
    </submittedName>
</protein>
<comment type="similarity">
    <text evidence="1 3">Belongs to the 5'-nucleotidase family.</text>
</comment>
<feature type="region of interest" description="Disordered" evidence="4">
    <location>
        <begin position="490"/>
        <end position="543"/>
    </location>
</feature>
<dbReference type="CDD" id="cd07406">
    <property type="entry name" value="MPP_CG11883_N"/>
    <property type="match status" value="1"/>
</dbReference>
<dbReference type="EMBL" id="AAZO01002661">
    <property type="status" value="NOT_ANNOTATED_CDS"/>
    <property type="molecule type" value="Genomic_DNA"/>
</dbReference>
<dbReference type="PANTHER" id="PTHR11575">
    <property type="entry name" value="5'-NUCLEOTIDASE-RELATED"/>
    <property type="match status" value="1"/>
</dbReference>
<dbReference type="InterPro" id="IPR036907">
    <property type="entry name" value="5'-Nucleotdase_C_sf"/>
</dbReference>
<dbReference type="InterPro" id="IPR029052">
    <property type="entry name" value="Metallo-depent_PP-like"/>
</dbReference>